<evidence type="ECO:0000256" key="1">
    <source>
        <dbReference type="SAM" id="MobiDB-lite"/>
    </source>
</evidence>
<dbReference type="EMBL" id="VSRR010000004">
    <property type="protein sequence ID" value="MPC07590.1"/>
    <property type="molecule type" value="Genomic_DNA"/>
</dbReference>
<feature type="region of interest" description="Disordered" evidence="1">
    <location>
        <begin position="1"/>
        <end position="47"/>
    </location>
</feature>
<protein>
    <submittedName>
        <fullName evidence="2">Uncharacterized protein</fullName>
    </submittedName>
</protein>
<evidence type="ECO:0000313" key="3">
    <source>
        <dbReference type="Proteomes" id="UP000324222"/>
    </source>
</evidence>
<organism evidence="2 3">
    <name type="scientific">Portunus trituberculatus</name>
    <name type="common">Swimming crab</name>
    <name type="synonym">Neptunus trituberculatus</name>
    <dbReference type="NCBI Taxonomy" id="210409"/>
    <lineage>
        <taxon>Eukaryota</taxon>
        <taxon>Metazoa</taxon>
        <taxon>Ecdysozoa</taxon>
        <taxon>Arthropoda</taxon>
        <taxon>Crustacea</taxon>
        <taxon>Multicrustacea</taxon>
        <taxon>Malacostraca</taxon>
        <taxon>Eumalacostraca</taxon>
        <taxon>Eucarida</taxon>
        <taxon>Decapoda</taxon>
        <taxon>Pleocyemata</taxon>
        <taxon>Brachyura</taxon>
        <taxon>Eubrachyura</taxon>
        <taxon>Portunoidea</taxon>
        <taxon>Portunidae</taxon>
        <taxon>Portuninae</taxon>
        <taxon>Portunus</taxon>
    </lineage>
</organism>
<proteinExistence type="predicted"/>
<reference evidence="2 3" key="1">
    <citation type="submission" date="2019-05" db="EMBL/GenBank/DDBJ databases">
        <title>Another draft genome of Portunus trituberculatus and its Hox gene families provides insights of decapod evolution.</title>
        <authorList>
            <person name="Jeong J.-H."/>
            <person name="Song I."/>
            <person name="Kim S."/>
            <person name="Choi T."/>
            <person name="Kim D."/>
            <person name="Ryu S."/>
            <person name="Kim W."/>
        </authorList>
    </citation>
    <scope>NUCLEOTIDE SEQUENCE [LARGE SCALE GENOMIC DNA]</scope>
    <source>
        <tissue evidence="2">Muscle</tissue>
    </source>
</reference>
<accession>A0A5B7CEF7</accession>
<name>A0A5B7CEF7_PORTR</name>
<keyword evidence="3" id="KW-1185">Reference proteome</keyword>
<dbReference type="Proteomes" id="UP000324222">
    <property type="component" value="Unassembled WGS sequence"/>
</dbReference>
<gene>
    <name evidence="2" type="ORF">E2C01_000154</name>
</gene>
<evidence type="ECO:0000313" key="2">
    <source>
        <dbReference type="EMBL" id="MPC07590.1"/>
    </source>
</evidence>
<sequence length="71" mass="7759">MCLSVREHRRGGAGSRAETTQKEATHPRTTYYSQRPIGSGSPLSTKGSRAKAKCAEALYVPWHYSTVCSSN</sequence>
<dbReference type="AlphaFoldDB" id="A0A5B7CEF7"/>
<comment type="caution">
    <text evidence="2">The sequence shown here is derived from an EMBL/GenBank/DDBJ whole genome shotgun (WGS) entry which is preliminary data.</text>
</comment>